<dbReference type="Proteomes" id="UP001165121">
    <property type="component" value="Unassembled WGS sequence"/>
</dbReference>
<gene>
    <name evidence="1" type="ORF">Pfra01_001685400</name>
</gene>
<protein>
    <submittedName>
        <fullName evidence="1">Unnamed protein product</fullName>
    </submittedName>
</protein>
<organism evidence="1 2">
    <name type="scientific">Phytophthora fragariaefolia</name>
    <dbReference type="NCBI Taxonomy" id="1490495"/>
    <lineage>
        <taxon>Eukaryota</taxon>
        <taxon>Sar</taxon>
        <taxon>Stramenopiles</taxon>
        <taxon>Oomycota</taxon>
        <taxon>Peronosporomycetes</taxon>
        <taxon>Peronosporales</taxon>
        <taxon>Peronosporaceae</taxon>
        <taxon>Phytophthora</taxon>
    </lineage>
</organism>
<comment type="caution">
    <text evidence="1">The sequence shown here is derived from an EMBL/GenBank/DDBJ whole genome shotgun (WGS) entry which is preliminary data.</text>
</comment>
<accession>A0A9W6XVJ0</accession>
<keyword evidence="2" id="KW-1185">Reference proteome</keyword>
<evidence type="ECO:0000313" key="2">
    <source>
        <dbReference type="Proteomes" id="UP001165121"/>
    </source>
</evidence>
<evidence type="ECO:0000313" key="1">
    <source>
        <dbReference type="EMBL" id="GMF46132.1"/>
    </source>
</evidence>
<dbReference type="AlphaFoldDB" id="A0A9W6XVJ0"/>
<reference evidence="1" key="1">
    <citation type="submission" date="2023-04" db="EMBL/GenBank/DDBJ databases">
        <title>Phytophthora fragariaefolia NBRC 109709.</title>
        <authorList>
            <person name="Ichikawa N."/>
            <person name="Sato H."/>
            <person name="Tonouchi N."/>
        </authorList>
    </citation>
    <scope>NUCLEOTIDE SEQUENCE</scope>
    <source>
        <strain evidence="1">NBRC 109709</strain>
    </source>
</reference>
<sequence length="87" mass="9445">MNAPVDISLAEALVACDNIDEPSAPPKKKRKQTEDNMKTHAYVNCVVKPASAVKSIPTANLTSHSFRRGGVQHASSDPLLSVQWIFD</sequence>
<proteinExistence type="predicted"/>
<dbReference type="OrthoDB" id="2976553at2759"/>
<name>A0A9W6XVJ0_9STRA</name>
<dbReference type="EMBL" id="BSXT01001926">
    <property type="protein sequence ID" value="GMF46132.1"/>
    <property type="molecule type" value="Genomic_DNA"/>
</dbReference>